<feature type="transmembrane region" description="Helical" evidence="9">
    <location>
        <begin position="565"/>
        <end position="589"/>
    </location>
</feature>
<feature type="transmembrane region" description="Helical" evidence="9">
    <location>
        <begin position="411"/>
        <end position="436"/>
    </location>
</feature>
<proteinExistence type="inferred from homology"/>
<dbReference type="PANTHER" id="PTHR30607">
    <property type="entry name" value="POTASSIUM-TRANSPORTING ATPASE A CHAIN"/>
    <property type="match status" value="1"/>
</dbReference>
<reference evidence="10 11" key="1">
    <citation type="submission" date="2017-11" db="EMBL/GenBank/DDBJ databases">
        <title>Draft Genome Sequence of Methylobacter psychrotolerans Sph1T, an Obligate Methanotroph from Low-Temperature Environments.</title>
        <authorList>
            <person name="Oshkin I.Y."/>
            <person name="Miroshnikov K."/>
            <person name="Belova S.E."/>
            <person name="Korzhenkov A."/>
            <person name="Toshchakov S.V."/>
            <person name="Dedysh S.N."/>
        </authorList>
    </citation>
    <scope>NUCLEOTIDE SEQUENCE [LARGE SCALE GENOMIC DNA]</scope>
    <source>
        <strain evidence="10 11">Sph1</strain>
    </source>
</reference>
<dbReference type="InterPro" id="IPR004623">
    <property type="entry name" value="KdpA"/>
</dbReference>
<evidence type="ECO:0000256" key="7">
    <source>
        <dbReference type="ARBA" id="ARBA00023065"/>
    </source>
</evidence>
<name>A0A2S5CN17_9GAMM</name>
<evidence type="ECO:0000313" key="11">
    <source>
        <dbReference type="Proteomes" id="UP000237423"/>
    </source>
</evidence>
<comment type="caution">
    <text evidence="10">The sequence shown here is derived from an EMBL/GenBank/DDBJ whole genome shotgun (WGS) entry which is preliminary data.</text>
</comment>
<feature type="transmembrane region" description="Helical" evidence="9">
    <location>
        <begin position="139"/>
        <end position="159"/>
    </location>
</feature>
<dbReference type="RefSeq" id="WP_103973944.1">
    <property type="nucleotide sequence ID" value="NZ_PGFZ01000003.1"/>
</dbReference>
<keyword evidence="3 9" id="KW-0633">Potassium transport</keyword>
<dbReference type="EMBL" id="PGFZ01000003">
    <property type="protein sequence ID" value="POZ52213.1"/>
    <property type="molecule type" value="Genomic_DNA"/>
</dbReference>
<dbReference type="PANTHER" id="PTHR30607:SF2">
    <property type="entry name" value="POTASSIUM-TRANSPORTING ATPASE POTASSIUM-BINDING SUBUNIT"/>
    <property type="match status" value="1"/>
</dbReference>
<evidence type="ECO:0000256" key="8">
    <source>
        <dbReference type="ARBA" id="ARBA00023136"/>
    </source>
</evidence>
<evidence type="ECO:0000256" key="2">
    <source>
        <dbReference type="ARBA" id="ARBA00022475"/>
    </source>
</evidence>
<keyword evidence="8 9" id="KW-0472">Membrane</keyword>
<comment type="subunit">
    <text evidence="9">The system is composed of three essential subunits: KdpA, KdpB and KdpC.</text>
</comment>
<feature type="transmembrane region" description="Helical" evidence="9">
    <location>
        <begin position="179"/>
        <end position="199"/>
    </location>
</feature>
<comment type="function">
    <text evidence="9">Part of the high-affinity ATP-driven potassium transport (or Kdp) system, which catalyzes the hydrolysis of ATP coupled with the electrogenic transport of potassium into the cytoplasm. This subunit binds the extracellular potassium ions and delivers the ions to the membrane domain of KdpB through an intramembrane tunnel.</text>
</comment>
<evidence type="ECO:0000256" key="3">
    <source>
        <dbReference type="ARBA" id="ARBA00022538"/>
    </source>
</evidence>
<keyword evidence="1 9" id="KW-0813">Transport</keyword>
<keyword evidence="4 9" id="KW-0812">Transmembrane</keyword>
<evidence type="ECO:0000313" key="10">
    <source>
        <dbReference type="EMBL" id="POZ52213.1"/>
    </source>
</evidence>
<evidence type="ECO:0000256" key="5">
    <source>
        <dbReference type="ARBA" id="ARBA00022958"/>
    </source>
</evidence>
<dbReference type="HAMAP" id="MF_00275">
    <property type="entry name" value="KdpA"/>
    <property type="match status" value="1"/>
</dbReference>
<evidence type="ECO:0000256" key="9">
    <source>
        <dbReference type="HAMAP-Rule" id="MF_00275"/>
    </source>
</evidence>
<comment type="similarity">
    <text evidence="9">Belongs to the KdpA family.</text>
</comment>
<feature type="transmembrane region" description="Helical" evidence="9">
    <location>
        <begin position="6"/>
        <end position="24"/>
    </location>
</feature>
<keyword evidence="7 9" id="KW-0406">Ion transport</keyword>
<dbReference type="AlphaFoldDB" id="A0A2S5CN17"/>
<dbReference type="PIRSF" id="PIRSF001294">
    <property type="entry name" value="K_ATPaseA"/>
    <property type="match status" value="1"/>
</dbReference>
<accession>A0A2S5CN17</accession>
<feature type="transmembrane region" description="Helical" evidence="9">
    <location>
        <begin position="314"/>
        <end position="334"/>
    </location>
</feature>
<feature type="transmembrane region" description="Helical" evidence="9">
    <location>
        <begin position="286"/>
        <end position="307"/>
    </location>
</feature>
<evidence type="ECO:0000256" key="4">
    <source>
        <dbReference type="ARBA" id="ARBA00022692"/>
    </source>
</evidence>
<evidence type="ECO:0000256" key="1">
    <source>
        <dbReference type="ARBA" id="ARBA00022448"/>
    </source>
</evidence>
<protein>
    <recommendedName>
        <fullName evidence="9">Potassium-transporting ATPase potassium-binding subunit</fullName>
    </recommendedName>
    <alternativeName>
        <fullName evidence="9">ATP phosphohydrolase [potassium-transporting] A chain</fullName>
    </alternativeName>
    <alternativeName>
        <fullName evidence="9">Potassium-binding and translocating subunit A</fullName>
    </alternativeName>
    <alternativeName>
        <fullName evidence="9">Potassium-translocating ATPase A chain</fullName>
    </alternativeName>
</protein>
<evidence type="ECO:0000256" key="6">
    <source>
        <dbReference type="ARBA" id="ARBA00022989"/>
    </source>
</evidence>
<dbReference type="Proteomes" id="UP000237423">
    <property type="component" value="Unassembled WGS sequence"/>
</dbReference>
<dbReference type="GO" id="GO:0005886">
    <property type="term" value="C:plasma membrane"/>
    <property type="evidence" value="ECO:0007669"/>
    <property type="project" value="UniProtKB-SubCell"/>
</dbReference>
<comment type="subcellular location">
    <subcellularLocation>
        <location evidence="9">Cell membrane</location>
        <topology evidence="9">Multi-pass membrane protein</topology>
    </subcellularLocation>
</comment>
<dbReference type="GO" id="GO:0030955">
    <property type="term" value="F:potassium ion binding"/>
    <property type="evidence" value="ECO:0007669"/>
    <property type="project" value="UniProtKB-UniRule"/>
</dbReference>
<feature type="transmembrane region" description="Helical" evidence="9">
    <location>
        <begin position="534"/>
        <end position="553"/>
    </location>
</feature>
<feature type="transmembrane region" description="Helical" evidence="9">
    <location>
        <begin position="66"/>
        <end position="87"/>
    </location>
</feature>
<feature type="transmembrane region" description="Helical" evidence="9">
    <location>
        <begin position="457"/>
        <end position="478"/>
    </location>
</feature>
<organism evidence="10 11">
    <name type="scientific">Methylovulum psychrotolerans</name>
    <dbReference type="NCBI Taxonomy" id="1704499"/>
    <lineage>
        <taxon>Bacteria</taxon>
        <taxon>Pseudomonadati</taxon>
        <taxon>Pseudomonadota</taxon>
        <taxon>Gammaproteobacteria</taxon>
        <taxon>Methylococcales</taxon>
        <taxon>Methylococcaceae</taxon>
        <taxon>Methylovulum</taxon>
    </lineage>
</organism>
<sequence length="605" mass="64019">MTSNSLLQIVFYMAVLIALAKPLGSYMAKIYDDEPVVINRWLAPFEAWIYRLSGVNPQQEMRWTDYAIALLVFNLLGGLAVFGLQSLQASLPLNPQNLPNVSPDSAFNTAVSFATNTNWQGYGGEVTMSYLTQMLGLTVQNFVSAATGMATLVALIRGFTRRKADIIGNFWVDMTRSTLYILMPLSLVLALVLVGQGVVQTFSPYQTVSLLERVSYEQPKLGADGVALQDASGKPELEAVEVKEQMIAVGPAASQVAIKQLGTNGGGFFNVNSAHPLENPTPLSNFLEMLSILLIPAALCYTFGMMVGDTRQGWAILAAMTLMLVALIFVTVPAEQSGNPAFSALGVDQIASAEQSGGNMEGKETRFGITNSALWAVVTTAASNGSVNAMHDSFTPIGGLVPMWLMQLGEVVFGGVGSGLYGMIMFAIVAVFVSGLMIGRTPEYLGKKIEAYEMKMAAITILIPPLMVLGGTALAVLLEVGKSSIFNPGAHGFSEVLYALSSAGNNNGSAFGGLSANTPFYNTLLGVVMLFSRYWLAVPVLAIAGALAAKKIVPVGPGTLPTHTPLFIVLLIGTVLMVGALTFVPALALGPVVEHLQMLGAVAAK</sequence>
<dbReference type="Pfam" id="PF03814">
    <property type="entry name" value="KdpA"/>
    <property type="match status" value="1"/>
</dbReference>
<keyword evidence="5 9" id="KW-0630">Potassium</keyword>
<keyword evidence="6 9" id="KW-1133">Transmembrane helix</keyword>
<dbReference type="GO" id="GO:0008556">
    <property type="term" value="F:P-type potassium transmembrane transporter activity"/>
    <property type="evidence" value="ECO:0007669"/>
    <property type="project" value="InterPro"/>
</dbReference>
<dbReference type="NCBIfam" id="TIGR00680">
    <property type="entry name" value="kdpA"/>
    <property type="match status" value="1"/>
</dbReference>
<gene>
    <name evidence="9" type="primary">kdpA</name>
    <name evidence="10" type="ORF">AADEFJLK_01686</name>
</gene>
<keyword evidence="2 9" id="KW-1003">Cell membrane</keyword>